<organism evidence="2 3">
    <name type="scientific">Reticulibacter mediterranei</name>
    <dbReference type="NCBI Taxonomy" id="2778369"/>
    <lineage>
        <taxon>Bacteria</taxon>
        <taxon>Bacillati</taxon>
        <taxon>Chloroflexota</taxon>
        <taxon>Ktedonobacteria</taxon>
        <taxon>Ktedonobacterales</taxon>
        <taxon>Reticulibacteraceae</taxon>
        <taxon>Reticulibacter</taxon>
    </lineage>
</organism>
<evidence type="ECO:0000313" key="3">
    <source>
        <dbReference type="Proteomes" id="UP000597444"/>
    </source>
</evidence>
<accession>A0A8J3IVG5</accession>
<comment type="caution">
    <text evidence="2">The sequence shown here is derived from an EMBL/GenBank/DDBJ whole genome shotgun (WGS) entry which is preliminary data.</text>
</comment>
<evidence type="ECO:0000313" key="2">
    <source>
        <dbReference type="EMBL" id="GHO98599.1"/>
    </source>
</evidence>
<gene>
    <name evidence="2" type="ORF">KSF_086470</name>
</gene>
<protein>
    <submittedName>
        <fullName evidence="2">Uncharacterized protein</fullName>
    </submittedName>
</protein>
<dbReference type="EMBL" id="BNJK01000002">
    <property type="protein sequence ID" value="GHO98599.1"/>
    <property type="molecule type" value="Genomic_DNA"/>
</dbReference>
<feature type="region of interest" description="Disordered" evidence="1">
    <location>
        <begin position="23"/>
        <end position="84"/>
    </location>
</feature>
<name>A0A8J3IVG5_9CHLR</name>
<feature type="compositionally biased region" description="Basic and acidic residues" evidence="1">
    <location>
        <begin position="23"/>
        <end position="70"/>
    </location>
</feature>
<dbReference type="Proteomes" id="UP000597444">
    <property type="component" value="Unassembled WGS sequence"/>
</dbReference>
<keyword evidence="3" id="KW-1185">Reference proteome</keyword>
<evidence type="ECO:0000256" key="1">
    <source>
        <dbReference type="SAM" id="MobiDB-lite"/>
    </source>
</evidence>
<reference evidence="2" key="1">
    <citation type="submission" date="2020-10" db="EMBL/GenBank/DDBJ databases">
        <title>Taxonomic study of unclassified bacteria belonging to the class Ktedonobacteria.</title>
        <authorList>
            <person name="Yabe S."/>
            <person name="Wang C.M."/>
            <person name="Zheng Y."/>
            <person name="Sakai Y."/>
            <person name="Cavaletti L."/>
            <person name="Monciardini P."/>
            <person name="Donadio S."/>
        </authorList>
    </citation>
    <scope>NUCLEOTIDE SEQUENCE</scope>
    <source>
        <strain evidence="2">ID150040</strain>
    </source>
</reference>
<dbReference type="AlphaFoldDB" id="A0A8J3IVG5"/>
<proteinExistence type="predicted"/>
<sequence length="84" mass="9691">MFDLFGSLSCATIVAIKTIAVHVSDEDKKEKRRESNRFPQEKALPKPSKHQEPMSEENTRGREEARKVFVEKTGNTMRVREEEA</sequence>